<proteinExistence type="predicted"/>
<protein>
    <submittedName>
        <fullName evidence="1">Uncharacterized protein</fullName>
    </submittedName>
</protein>
<accession>A0ACC0AYS7</accession>
<comment type="caution">
    <text evidence="1">The sequence shown here is derived from an EMBL/GenBank/DDBJ whole genome shotgun (WGS) entry which is preliminary data.</text>
</comment>
<evidence type="ECO:0000313" key="2">
    <source>
        <dbReference type="Proteomes" id="UP001060085"/>
    </source>
</evidence>
<evidence type="ECO:0000313" key="1">
    <source>
        <dbReference type="EMBL" id="KAI5665602.1"/>
    </source>
</evidence>
<reference evidence="2" key="1">
    <citation type="journal article" date="2023" name="Nat. Plants">
        <title>Single-cell RNA sequencing provides a high-resolution roadmap for understanding the multicellular compartmentation of specialized metabolism.</title>
        <authorList>
            <person name="Sun S."/>
            <person name="Shen X."/>
            <person name="Li Y."/>
            <person name="Li Y."/>
            <person name="Wang S."/>
            <person name="Li R."/>
            <person name="Zhang H."/>
            <person name="Shen G."/>
            <person name="Guo B."/>
            <person name="Wei J."/>
            <person name="Xu J."/>
            <person name="St-Pierre B."/>
            <person name="Chen S."/>
            <person name="Sun C."/>
        </authorList>
    </citation>
    <scope>NUCLEOTIDE SEQUENCE [LARGE SCALE GENOMIC DNA]</scope>
</reference>
<keyword evidence="2" id="KW-1185">Reference proteome</keyword>
<dbReference type="Proteomes" id="UP001060085">
    <property type="component" value="Linkage Group LG04"/>
</dbReference>
<sequence length="1187" mass="133031">MEFFNNAKAVRLKSHHEKYLLVDEDEHSVRQHRNGSSRKARWKIEYVEENPHFIRLKSYFDGYLAASDETSHLGITGKKVVTITDSKKDPSSIEWEPIKEGYKVMLRTRGGNFLRANGSTPPFRNSVTHDVPHRTSTQNWILWEVDVIDISLLDEQFCDSPSLSFSSNFSDDFTDSNSNTCSPSYGGCVDRAPSIFSESRNWPSLTSDRSGYSSSRQGGMEFFDKAKTVRLESHLGKYLVADDDEETVRQSRNGSSQKARWTVEIVEGKPNSIRLKSCHGLYLTATDEAFLLGATGKKVRQTLPPKLTDPSIEWEPIKEGFHLKLRTNSGKFLRANGGTPPWRNSVTHDIPHRTATQDWVLWGIDIVDITVSDTESVSSKSLSPGSSFSSLPDDYVGSPDNIGSPMALSSRRNGNAAIAKHVESGNVSGKQRPGMEFFRKAKIVRLKSYHDKFLLADSDKESVSQDRHGNSKHARWTVEFVDGIDTVFRLKSCYGKYLTATDEQCLLGVTGRKVIQSTPRRLDSSVEWEPVREGSRVRLKTRYGNYLRANGGLPPWRNSVTHDIPHRHQGWILWDVETLEKRPDSPKKVERSESLDVDLSSSSFHLVTPGSSNLESSNFDAVRYEGRMIYYSVADEDGNVNDEVEGPCFNFKGHSLEELTMKLEEETGLESIIVCTKNKLHGKICPMRLGLPPNNATIGRRIVPFNTAMIQQHICKDCGKPISPNPEGPEAAELVKSPLSLPCPENACWHMNRLTKLQDGLSRLRAAETISDRSIKAWRWCMSLAQRCINMEQLKTIHAIFIAHGIHRNSYAVGKLISFCTLSENGDISYGSFLFSQLPNPNSFVYNNLIRAYSRSPQPQLAVNYFNLMLNSRLRPDGYTFPFVFMACANGFLWSEGRQLHTWVIKNGIFESNAHVQSALVRFYAEHKVLDDARKVFDEITNVDAIQCNILINGYVKCGMALEAQDVFRNMLVRGIEPDEFCLTTALTACAQLGDLDQGKWIHEYVKNRKNLRVADEFLGTALVDMYAKCGYIDTAEEVFSRMPKRNKFSWAAIIGGYAVHGCANQAFQCLERMQAEDGIMPDGIAVLGVLAACKHAGLVKQGQFLLENMESLYGLVPEHEHYSCVVDLLCRADATLSSNLVHGVKEVGDASPLALASPAFAPLLSGFYKGYSLSLFSSPFLSSLHF</sequence>
<organism evidence="1 2">
    <name type="scientific">Catharanthus roseus</name>
    <name type="common">Madagascar periwinkle</name>
    <name type="synonym">Vinca rosea</name>
    <dbReference type="NCBI Taxonomy" id="4058"/>
    <lineage>
        <taxon>Eukaryota</taxon>
        <taxon>Viridiplantae</taxon>
        <taxon>Streptophyta</taxon>
        <taxon>Embryophyta</taxon>
        <taxon>Tracheophyta</taxon>
        <taxon>Spermatophyta</taxon>
        <taxon>Magnoliopsida</taxon>
        <taxon>eudicotyledons</taxon>
        <taxon>Gunneridae</taxon>
        <taxon>Pentapetalae</taxon>
        <taxon>asterids</taxon>
        <taxon>lamiids</taxon>
        <taxon>Gentianales</taxon>
        <taxon>Apocynaceae</taxon>
        <taxon>Rauvolfioideae</taxon>
        <taxon>Vinceae</taxon>
        <taxon>Catharanthinae</taxon>
        <taxon>Catharanthus</taxon>
    </lineage>
</organism>
<gene>
    <name evidence="1" type="ORF">M9H77_15455</name>
</gene>
<dbReference type="EMBL" id="CM044704">
    <property type="protein sequence ID" value="KAI5665602.1"/>
    <property type="molecule type" value="Genomic_DNA"/>
</dbReference>
<name>A0ACC0AYS7_CATRO</name>